<dbReference type="AlphaFoldDB" id="A0A853JUR9"/>
<dbReference type="PANTHER" id="PTHR22916">
    <property type="entry name" value="GLYCOSYLTRANSFERASE"/>
    <property type="match status" value="1"/>
</dbReference>
<dbReference type="CDD" id="cd04184">
    <property type="entry name" value="GT2_RfbC_Mx_like"/>
    <property type="match status" value="1"/>
</dbReference>
<dbReference type="InterPro" id="IPR029044">
    <property type="entry name" value="Nucleotide-diphossugar_trans"/>
</dbReference>
<gene>
    <name evidence="2" type="ORF">H0N91_20065</name>
</gene>
<dbReference type="PANTHER" id="PTHR22916:SF3">
    <property type="entry name" value="UDP-GLCNAC:BETAGAL BETA-1,3-N-ACETYLGLUCOSAMINYLTRANSFERASE-LIKE PROTEIN 1"/>
    <property type="match status" value="1"/>
</dbReference>
<feature type="domain" description="Glycosyltransferase 2-like" evidence="1">
    <location>
        <begin position="195"/>
        <end position="354"/>
    </location>
</feature>
<dbReference type="Gene3D" id="3.90.550.10">
    <property type="entry name" value="Spore Coat Polysaccharide Biosynthesis Protein SpsA, Chain A"/>
    <property type="match status" value="1"/>
</dbReference>
<evidence type="ECO:0000313" key="2">
    <source>
        <dbReference type="EMBL" id="NZA40358.1"/>
    </source>
</evidence>
<evidence type="ECO:0000313" key="3">
    <source>
        <dbReference type="Proteomes" id="UP000586254"/>
    </source>
</evidence>
<sequence>MKNKFLNSLYFNAERYRAKYNKKENLFCYNIDGMDYKEGEETLIVRGWGFSRDTQKPLEFVLPKTEGKAIYFLRKEREDVNDAYNIPKNEKLGFEIKISTKKRSSLNLVLKSSEGVALNIKIEKSKIGKFDNLKFMKNSLVLLKNEGAREAVKRIKSQGKSIWNEYDLWIYKNEIYDLETINREIDGFKIHPKISIVVPVYNVAEEWLRKNIESVQNQFYQNWELCLADDCSPSPHIKRVLSEYVEKDERIKVVFREKNGHISEATNSAIELATGDYIGFMDNDDEMAPAALYEYVKLINENINAEFIYCDEDMIDMSGRRFNPFFKSSWNPKLLQGHNYITHFVVVKRDLLEKAGKLRSEVNGSQDYDFVLRATELTENIYHIPKILYHWRTIEGSVAENPEAKNYAYVSGQKALEDALKRRTIKGDVVIGESYGTYKINYYFPKKPFVSVIMVNRPGNESLSTKCLQSILELTEYEAYEIIAVNFDDSTILDINGRVILCLTMQTEPLISFEIMQLKNQLGNI</sequence>
<evidence type="ECO:0000259" key="1">
    <source>
        <dbReference type="Pfam" id="PF00535"/>
    </source>
</evidence>
<dbReference type="Proteomes" id="UP000586254">
    <property type="component" value="Unassembled WGS sequence"/>
</dbReference>
<reference evidence="2 3" key="1">
    <citation type="submission" date="2020-07" db="EMBL/GenBank/DDBJ databases">
        <title>Organ Donor 1.</title>
        <authorList>
            <person name="Marsh A.J."/>
            <person name="Azcarate-Peril M.A."/>
        </authorList>
    </citation>
    <scope>NUCLEOTIDE SEQUENCE [LARGE SCALE GENOMIC DNA]</scope>
    <source>
        <strain evidence="2 3">AMC0717</strain>
    </source>
</reference>
<dbReference type="SUPFAM" id="SSF53448">
    <property type="entry name" value="Nucleotide-diphospho-sugar transferases"/>
    <property type="match status" value="1"/>
</dbReference>
<dbReference type="Pfam" id="PF00535">
    <property type="entry name" value="Glycos_transf_2"/>
    <property type="match status" value="1"/>
</dbReference>
<dbReference type="GO" id="GO:0016758">
    <property type="term" value="F:hexosyltransferase activity"/>
    <property type="evidence" value="ECO:0007669"/>
    <property type="project" value="UniProtKB-ARBA"/>
</dbReference>
<dbReference type="EMBL" id="JACCKS010000046">
    <property type="protein sequence ID" value="NZA40358.1"/>
    <property type="molecule type" value="Genomic_DNA"/>
</dbReference>
<comment type="caution">
    <text evidence="2">The sequence shown here is derived from an EMBL/GenBank/DDBJ whole genome shotgun (WGS) entry which is preliminary data.</text>
</comment>
<dbReference type="InterPro" id="IPR001173">
    <property type="entry name" value="Glyco_trans_2-like"/>
</dbReference>
<name>A0A853JUR9_9FIRM</name>
<accession>A0A853JUR9</accession>
<dbReference type="RefSeq" id="WP_180494348.1">
    <property type="nucleotide sequence ID" value="NZ_JACCKS010000046.1"/>
</dbReference>
<keyword evidence="2" id="KW-0808">Transferase</keyword>
<protein>
    <submittedName>
        <fullName evidence="2">Glycosyltransferase</fullName>
    </submittedName>
</protein>
<proteinExistence type="predicted"/>
<organism evidence="2 3">
    <name type="scientific">Eubacterium callanderi</name>
    <dbReference type="NCBI Taxonomy" id="53442"/>
    <lineage>
        <taxon>Bacteria</taxon>
        <taxon>Bacillati</taxon>
        <taxon>Bacillota</taxon>
        <taxon>Clostridia</taxon>
        <taxon>Eubacteriales</taxon>
        <taxon>Eubacteriaceae</taxon>
        <taxon>Eubacterium</taxon>
    </lineage>
</organism>